<feature type="compositionally biased region" description="Basic and acidic residues" evidence="5">
    <location>
        <begin position="412"/>
        <end position="426"/>
    </location>
</feature>
<dbReference type="GO" id="GO:0043235">
    <property type="term" value="C:receptor complex"/>
    <property type="evidence" value="ECO:0007669"/>
    <property type="project" value="TreeGrafter"/>
</dbReference>
<dbReference type="EMBL" id="CASHTH010001023">
    <property type="protein sequence ID" value="CAI8010240.1"/>
    <property type="molecule type" value="Genomic_DNA"/>
</dbReference>
<feature type="compositionally biased region" description="Pro residues" evidence="5">
    <location>
        <begin position="439"/>
        <end position="449"/>
    </location>
</feature>
<evidence type="ECO:0000256" key="3">
    <source>
        <dbReference type="PROSITE-ProRule" id="PRU10141"/>
    </source>
</evidence>
<dbReference type="InterPro" id="IPR050122">
    <property type="entry name" value="RTK"/>
</dbReference>
<evidence type="ECO:0000256" key="4">
    <source>
        <dbReference type="SAM" id="Coils"/>
    </source>
</evidence>
<dbReference type="Pfam" id="PF07714">
    <property type="entry name" value="PK_Tyr_Ser-Thr"/>
    <property type="match status" value="1"/>
</dbReference>
<dbReference type="PROSITE" id="PS00107">
    <property type="entry name" value="PROTEIN_KINASE_ATP"/>
    <property type="match status" value="1"/>
</dbReference>
<evidence type="ECO:0000259" key="6">
    <source>
        <dbReference type="PROSITE" id="PS50003"/>
    </source>
</evidence>
<dbReference type="SUPFAM" id="SSF50729">
    <property type="entry name" value="PH domain-like"/>
    <property type="match status" value="1"/>
</dbReference>
<dbReference type="CDD" id="cd00192">
    <property type="entry name" value="PTKc"/>
    <property type="match status" value="1"/>
</dbReference>
<dbReference type="GO" id="GO:0005886">
    <property type="term" value="C:plasma membrane"/>
    <property type="evidence" value="ECO:0007669"/>
    <property type="project" value="TreeGrafter"/>
</dbReference>
<comment type="subcellular location">
    <subcellularLocation>
        <location evidence="1">Membrane</location>
        <topology evidence="1">Single-pass membrane protein</topology>
    </subcellularLocation>
</comment>
<keyword evidence="8" id="KW-0675">Receptor</keyword>
<feature type="domain" description="Protein kinase" evidence="7">
    <location>
        <begin position="524"/>
        <end position="782"/>
    </location>
</feature>
<dbReference type="CDD" id="cd00821">
    <property type="entry name" value="PH"/>
    <property type="match status" value="1"/>
</dbReference>
<evidence type="ECO:0000256" key="2">
    <source>
        <dbReference type="ARBA" id="ARBA00051243"/>
    </source>
</evidence>
<feature type="compositionally biased region" description="Basic and acidic residues" evidence="5">
    <location>
        <begin position="207"/>
        <end position="225"/>
    </location>
</feature>
<feature type="domain" description="PH" evidence="6">
    <location>
        <begin position="57"/>
        <end position="159"/>
    </location>
</feature>
<dbReference type="PANTHER" id="PTHR24416">
    <property type="entry name" value="TYROSINE-PROTEIN KINASE RECEPTOR"/>
    <property type="match status" value="1"/>
</dbReference>
<dbReference type="GO" id="GO:0007169">
    <property type="term" value="P:cell surface receptor protein tyrosine kinase signaling pathway"/>
    <property type="evidence" value="ECO:0007669"/>
    <property type="project" value="TreeGrafter"/>
</dbReference>
<dbReference type="InterPro" id="IPR001849">
    <property type="entry name" value="PH_domain"/>
</dbReference>
<dbReference type="InterPro" id="IPR011993">
    <property type="entry name" value="PH-like_dom_sf"/>
</dbReference>
<reference evidence="8" key="1">
    <citation type="submission" date="2023-03" db="EMBL/GenBank/DDBJ databases">
        <authorList>
            <person name="Steffen K."/>
            <person name="Cardenas P."/>
        </authorList>
    </citation>
    <scope>NUCLEOTIDE SEQUENCE</scope>
</reference>
<comment type="catalytic activity">
    <reaction evidence="2">
        <text>L-tyrosyl-[protein] + ATP = O-phospho-L-tyrosyl-[protein] + ADP + H(+)</text>
        <dbReference type="Rhea" id="RHEA:10596"/>
        <dbReference type="Rhea" id="RHEA-COMP:10136"/>
        <dbReference type="Rhea" id="RHEA-COMP:20101"/>
        <dbReference type="ChEBI" id="CHEBI:15378"/>
        <dbReference type="ChEBI" id="CHEBI:30616"/>
        <dbReference type="ChEBI" id="CHEBI:46858"/>
        <dbReference type="ChEBI" id="CHEBI:61978"/>
        <dbReference type="ChEBI" id="CHEBI:456216"/>
        <dbReference type="EC" id="2.7.10.1"/>
    </reaction>
</comment>
<comment type="caution">
    <text evidence="8">The sequence shown here is derived from an EMBL/GenBank/DDBJ whole genome shotgun (WGS) entry which is preliminary data.</text>
</comment>
<evidence type="ECO:0000259" key="7">
    <source>
        <dbReference type="PROSITE" id="PS50011"/>
    </source>
</evidence>
<dbReference type="Pfam" id="PF00169">
    <property type="entry name" value="PH"/>
    <property type="match status" value="1"/>
</dbReference>
<evidence type="ECO:0000256" key="5">
    <source>
        <dbReference type="SAM" id="MobiDB-lite"/>
    </source>
</evidence>
<dbReference type="PROSITE" id="PS00109">
    <property type="entry name" value="PROTEIN_KINASE_TYR"/>
    <property type="match status" value="1"/>
</dbReference>
<keyword evidence="9" id="KW-1185">Reference proteome</keyword>
<feature type="coiled-coil region" evidence="4">
    <location>
        <begin position="30"/>
        <end position="57"/>
    </location>
</feature>
<proteinExistence type="predicted"/>
<keyword evidence="3" id="KW-0067">ATP-binding</keyword>
<dbReference type="PROSITE" id="PS50011">
    <property type="entry name" value="PROTEIN_KINASE_DOM"/>
    <property type="match status" value="1"/>
</dbReference>
<dbReference type="Gene3D" id="1.10.510.10">
    <property type="entry name" value="Transferase(Phosphotransferase) domain 1"/>
    <property type="match status" value="1"/>
</dbReference>
<feature type="compositionally biased region" description="Polar residues" evidence="5">
    <location>
        <begin position="390"/>
        <end position="404"/>
    </location>
</feature>
<dbReference type="InterPro" id="IPR008266">
    <property type="entry name" value="Tyr_kinase_AS"/>
</dbReference>
<dbReference type="InterPro" id="IPR001245">
    <property type="entry name" value="Ser-Thr/Tyr_kinase_cat_dom"/>
</dbReference>
<gene>
    <name evidence="8" type="ORF">GBAR_LOCUS6761</name>
</gene>
<dbReference type="GO" id="GO:0005524">
    <property type="term" value="F:ATP binding"/>
    <property type="evidence" value="ECO:0007669"/>
    <property type="project" value="UniProtKB-UniRule"/>
</dbReference>
<dbReference type="SUPFAM" id="SSF56112">
    <property type="entry name" value="Protein kinase-like (PK-like)"/>
    <property type="match status" value="1"/>
</dbReference>
<dbReference type="AlphaFoldDB" id="A0AA35WD53"/>
<name>A0AA35WD53_GEOBA</name>
<protein>
    <submittedName>
        <fullName evidence="8">Ephrin type-A receptor 2</fullName>
    </submittedName>
</protein>
<dbReference type="Gene3D" id="2.30.29.30">
    <property type="entry name" value="Pleckstrin-homology domain (PH domain)/Phosphotyrosine-binding domain (PTB)"/>
    <property type="match status" value="1"/>
</dbReference>
<dbReference type="Proteomes" id="UP001174909">
    <property type="component" value="Unassembled WGS sequence"/>
</dbReference>
<dbReference type="InterPro" id="IPR020635">
    <property type="entry name" value="Tyr_kinase_cat_dom"/>
</dbReference>
<dbReference type="PRINTS" id="PR00109">
    <property type="entry name" value="TYRKINASE"/>
</dbReference>
<feature type="region of interest" description="Disordered" evidence="5">
    <location>
        <begin position="199"/>
        <end position="255"/>
    </location>
</feature>
<keyword evidence="4" id="KW-0175">Coiled coil</keyword>
<dbReference type="PANTHER" id="PTHR24416:SF611">
    <property type="entry name" value="TYROSINE-PROTEIN KINASE TRANSMEMBRANE RECEPTOR ROR"/>
    <property type="match status" value="1"/>
</dbReference>
<dbReference type="GO" id="GO:0004714">
    <property type="term" value="F:transmembrane receptor protein tyrosine kinase activity"/>
    <property type="evidence" value="ECO:0007669"/>
    <property type="project" value="UniProtKB-EC"/>
</dbReference>
<dbReference type="InterPro" id="IPR000719">
    <property type="entry name" value="Prot_kinase_dom"/>
</dbReference>
<feature type="compositionally biased region" description="Basic and acidic residues" evidence="5">
    <location>
        <begin position="298"/>
        <end position="319"/>
    </location>
</feature>
<keyword evidence="3" id="KW-0547">Nucleotide-binding</keyword>
<dbReference type="PROSITE" id="PS50003">
    <property type="entry name" value="PH_DOMAIN"/>
    <property type="match status" value="1"/>
</dbReference>
<evidence type="ECO:0000313" key="8">
    <source>
        <dbReference type="EMBL" id="CAI8010240.1"/>
    </source>
</evidence>
<organism evidence="8 9">
    <name type="scientific">Geodia barretti</name>
    <name type="common">Barrett's horny sponge</name>
    <dbReference type="NCBI Taxonomy" id="519541"/>
    <lineage>
        <taxon>Eukaryota</taxon>
        <taxon>Metazoa</taxon>
        <taxon>Porifera</taxon>
        <taxon>Demospongiae</taxon>
        <taxon>Heteroscleromorpha</taxon>
        <taxon>Tetractinellida</taxon>
        <taxon>Astrophorina</taxon>
        <taxon>Geodiidae</taxon>
        <taxon>Geodia</taxon>
    </lineage>
</organism>
<feature type="region of interest" description="Disordered" evidence="5">
    <location>
        <begin position="372"/>
        <end position="449"/>
    </location>
</feature>
<feature type="binding site" evidence="3">
    <location>
        <position position="556"/>
    </location>
    <ligand>
        <name>ATP</name>
        <dbReference type="ChEBI" id="CHEBI:30616"/>
    </ligand>
</feature>
<dbReference type="InterPro" id="IPR011009">
    <property type="entry name" value="Kinase-like_dom_sf"/>
</dbReference>
<dbReference type="SMART" id="SM00219">
    <property type="entry name" value="TyrKc"/>
    <property type="match status" value="1"/>
</dbReference>
<evidence type="ECO:0000313" key="9">
    <source>
        <dbReference type="Proteomes" id="UP001174909"/>
    </source>
</evidence>
<accession>A0AA35WD53</accession>
<dbReference type="InterPro" id="IPR017441">
    <property type="entry name" value="Protein_kinase_ATP_BS"/>
</dbReference>
<dbReference type="SMART" id="SM00233">
    <property type="entry name" value="PH"/>
    <property type="match status" value="1"/>
</dbReference>
<feature type="region of interest" description="Disordered" evidence="5">
    <location>
        <begin position="287"/>
        <end position="327"/>
    </location>
</feature>
<evidence type="ECO:0000256" key="1">
    <source>
        <dbReference type="ARBA" id="ARBA00004167"/>
    </source>
</evidence>
<dbReference type="GO" id="GO:0005737">
    <property type="term" value="C:cytoplasm"/>
    <property type="evidence" value="ECO:0007669"/>
    <property type="project" value="UniProtKB-ARBA"/>
</dbReference>
<sequence length="785" mass="89156">MQILQRFEELNSDYDDVRPFQQQFAMAEMLTQKDQEIQHLRRKLQQKETELELVGEREVMSGPLEKFSPRNIMRKWKSYTFKLSDSHLRFFNSWIRKPRGEILLSAVSRVYIPHRSGRLQGDKHYFEVHFNGRDSPWILSAYSTGERKDWMAAIRACQKPKMTANAAYGMVPLTAGMDTPDTIAETEKEHDYETIAPLQSPLAPLPAKEKPTLPHRPEDLKRRPAPDQSDVTDEEKRRKPKPPMESLAPIKEVTTPTYDKTVATLNRRATKFTPNQLSHLITMLQQTQQEAVGGPESGDEKKDAGGKEPLIRVEDKDSDPSSDSNKVLPYYINYSSLLEADNSPQEKQATFPRSTTKSPYYVNYLDVCDRRGRPSSVKNHGDSEHRPRSVSPTGRDSPYFTFSNMMGGVSRENSHSQSHLDLRDMGTQDGTGKGLRKPAPFPKPSSPPPYLVPLPSSHGKQRETLQHILKQSKQAPESLLITEDDTPEEYVSRPQWAKANTKRPGPNTLAAMHRRGIYIMPKLLTKVVSLGEGRYGKVYKAEMLIKYGANIKVVVKSVNRITTELQKEVTVMSEVVHPNIVRLYGLINEGVMKPAIVMEHLPNGDLKTFLSRNERDNLQLMKYMVDVAIGMHYLSEKGIIHRDLAARNVLVDTNELCKVADFGLVREVPSESTLFAPESRGPSTIRWMAPESISKQVVSPASDIWSFGILQWEMFNAKKLYPYPALHNEEVVEKVTSGYPMPTPRRAPQIVVRIMKACWNSEPSRRPSFLLIANLLTSHMMGDDD</sequence>